<name>A0A518B0I8_9BACT</name>
<evidence type="ECO:0000313" key="1">
    <source>
        <dbReference type="EMBL" id="QDU60486.1"/>
    </source>
</evidence>
<accession>A0A518B0I8</accession>
<gene>
    <name evidence="1" type="ORF">Pan216_13270</name>
</gene>
<dbReference type="KEGG" id="knv:Pan216_13270"/>
<reference evidence="1 2" key="1">
    <citation type="submission" date="2019-02" db="EMBL/GenBank/DDBJ databases">
        <title>Deep-cultivation of Planctomycetes and their phenomic and genomic characterization uncovers novel biology.</title>
        <authorList>
            <person name="Wiegand S."/>
            <person name="Jogler M."/>
            <person name="Boedeker C."/>
            <person name="Pinto D."/>
            <person name="Vollmers J."/>
            <person name="Rivas-Marin E."/>
            <person name="Kohn T."/>
            <person name="Peeters S.H."/>
            <person name="Heuer A."/>
            <person name="Rast P."/>
            <person name="Oberbeckmann S."/>
            <person name="Bunk B."/>
            <person name="Jeske O."/>
            <person name="Meyerdierks A."/>
            <person name="Storesund J.E."/>
            <person name="Kallscheuer N."/>
            <person name="Luecker S."/>
            <person name="Lage O.M."/>
            <person name="Pohl T."/>
            <person name="Merkel B.J."/>
            <person name="Hornburger P."/>
            <person name="Mueller R.-W."/>
            <person name="Bruemmer F."/>
            <person name="Labrenz M."/>
            <person name="Spormann A.M."/>
            <person name="Op den Camp H."/>
            <person name="Overmann J."/>
            <person name="Amann R."/>
            <person name="Jetten M.S.M."/>
            <person name="Mascher T."/>
            <person name="Medema M.H."/>
            <person name="Devos D.P."/>
            <person name="Kaster A.-K."/>
            <person name="Ovreas L."/>
            <person name="Rohde M."/>
            <person name="Galperin M.Y."/>
            <person name="Jogler C."/>
        </authorList>
    </citation>
    <scope>NUCLEOTIDE SEQUENCE [LARGE SCALE GENOMIC DNA]</scope>
    <source>
        <strain evidence="1 2">Pan216</strain>
    </source>
</reference>
<evidence type="ECO:0000313" key="2">
    <source>
        <dbReference type="Proteomes" id="UP000317093"/>
    </source>
</evidence>
<proteinExistence type="predicted"/>
<dbReference type="AlphaFoldDB" id="A0A518B0I8"/>
<dbReference type="RefSeq" id="WP_145256396.1">
    <property type="nucleotide sequence ID" value="NZ_CP036279.1"/>
</dbReference>
<organism evidence="1 2">
    <name type="scientific">Kolteria novifilia</name>
    <dbReference type="NCBI Taxonomy" id="2527975"/>
    <lineage>
        <taxon>Bacteria</taxon>
        <taxon>Pseudomonadati</taxon>
        <taxon>Planctomycetota</taxon>
        <taxon>Planctomycetia</taxon>
        <taxon>Kolteriales</taxon>
        <taxon>Kolteriaceae</taxon>
        <taxon>Kolteria</taxon>
    </lineage>
</organism>
<dbReference type="Proteomes" id="UP000317093">
    <property type="component" value="Chromosome"/>
</dbReference>
<dbReference type="OrthoDB" id="4522767at2"/>
<dbReference type="EMBL" id="CP036279">
    <property type="protein sequence ID" value="QDU60486.1"/>
    <property type="molecule type" value="Genomic_DNA"/>
</dbReference>
<protein>
    <submittedName>
        <fullName evidence="1">Uncharacterized protein</fullName>
    </submittedName>
</protein>
<keyword evidence="2" id="KW-1185">Reference proteome</keyword>
<sequence length="264" mass="30020">MAFNARDRADLLAECFPRMRRLAELIETAEETGQNLRPQITPLTEQLTQLWEAYRTNVPVLELSRCPFTKEVWAHSLDNIGIDGLWWSLDKPQRPLDEPMGGKYLSFTGAVRHADPIPAFPFLAEPGPEKPFVIPRLFEVDSVKAVVSHVMIGELDAYPIVYFSDQSLPDECRTNDWGIDKFSYTDAAGVYRSGEWFDAEDEYDYVLEPWIDAGRLLWIAPGDTSLTLRTGTAQCPYLKLPGKRAVWRAKEGRVWWGDEVPTGP</sequence>